<feature type="region of interest" description="Disordered" evidence="1">
    <location>
        <begin position="1"/>
        <end position="55"/>
    </location>
</feature>
<dbReference type="Proteomes" id="UP000218231">
    <property type="component" value="Unassembled WGS sequence"/>
</dbReference>
<proteinExistence type="predicted"/>
<accession>A0A2A2K570</accession>
<feature type="compositionally biased region" description="Acidic residues" evidence="1">
    <location>
        <begin position="34"/>
        <end position="47"/>
    </location>
</feature>
<keyword evidence="3" id="KW-1185">Reference proteome</keyword>
<sequence>MSSVRIPKLKGDVPHSATSDYRSPDNSSANDDNAHDDDNEEADNDNDSDAHDNAIIYHVNADQPPCIDEDPNCQYWAKV</sequence>
<reference evidence="2 3" key="1">
    <citation type="journal article" date="2017" name="Curr. Biol.">
        <title>Genome architecture and evolution of a unichromosomal asexual nematode.</title>
        <authorList>
            <person name="Fradin H."/>
            <person name="Zegar C."/>
            <person name="Gutwein M."/>
            <person name="Lucas J."/>
            <person name="Kovtun M."/>
            <person name="Corcoran D."/>
            <person name="Baugh L.R."/>
            <person name="Kiontke K."/>
            <person name="Gunsalus K."/>
            <person name="Fitch D.H."/>
            <person name="Piano F."/>
        </authorList>
    </citation>
    <scope>NUCLEOTIDE SEQUENCE [LARGE SCALE GENOMIC DNA]</scope>
    <source>
        <strain evidence="2">PF1309</strain>
    </source>
</reference>
<dbReference type="AlphaFoldDB" id="A0A2A2K570"/>
<protein>
    <submittedName>
        <fullName evidence="2">Uncharacterized protein</fullName>
    </submittedName>
</protein>
<evidence type="ECO:0000313" key="2">
    <source>
        <dbReference type="EMBL" id="PAV69013.1"/>
    </source>
</evidence>
<dbReference type="EMBL" id="LIAE01009632">
    <property type="protein sequence ID" value="PAV69013.1"/>
    <property type="molecule type" value="Genomic_DNA"/>
</dbReference>
<comment type="caution">
    <text evidence="2">The sequence shown here is derived from an EMBL/GenBank/DDBJ whole genome shotgun (WGS) entry which is preliminary data.</text>
</comment>
<name>A0A2A2K570_9BILA</name>
<gene>
    <name evidence="2" type="ORF">WR25_13921</name>
</gene>
<evidence type="ECO:0000256" key="1">
    <source>
        <dbReference type="SAM" id="MobiDB-lite"/>
    </source>
</evidence>
<evidence type="ECO:0000313" key="3">
    <source>
        <dbReference type="Proteomes" id="UP000218231"/>
    </source>
</evidence>
<organism evidence="2 3">
    <name type="scientific">Diploscapter pachys</name>
    <dbReference type="NCBI Taxonomy" id="2018661"/>
    <lineage>
        <taxon>Eukaryota</taxon>
        <taxon>Metazoa</taxon>
        <taxon>Ecdysozoa</taxon>
        <taxon>Nematoda</taxon>
        <taxon>Chromadorea</taxon>
        <taxon>Rhabditida</taxon>
        <taxon>Rhabditina</taxon>
        <taxon>Rhabditomorpha</taxon>
        <taxon>Rhabditoidea</taxon>
        <taxon>Rhabditidae</taxon>
        <taxon>Diploscapter</taxon>
    </lineage>
</organism>